<evidence type="ECO:0000313" key="2">
    <source>
        <dbReference type="EMBL" id="MEA0976346.1"/>
    </source>
</evidence>
<feature type="transmembrane region" description="Helical" evidence="1">
    <location>
        <begin position="172"/>
        <end position="192"/>
    </location>
</feature>
<protein>
    <submittedName>
        <fullName evidence="2">ABC-2 transporter permease</fullName>
    </submittedName>
</protein>
<feature type="transmembrane region" description="Helical" evidence="1">
    <location>
        <begin position="146"/>
        <end position="166"/>
    </location>
</feature>
<keyword evidence="1" id="KW-0472">Membrane</keyword>
<feature type="transmembrane region" description="Helical" evidence="1">
    <location>
        <begin position="114"/>
        <end position="134"/>
    </location>
</feature>
<name>A0ABU5NK43_9BACI</name>
<evidence type="ECO:0000313" key="3">
    <source>
        <dbReference type="Proteomes" id="UP001289615"/>
    </source>
</evidence>
<keyword evidence="3" id="KW-1185">Reference proteome</keyword>
<evidence type="ECO:0000256" key="1">
    <source>
        <dbReference type="SAM" id="Phobius"/>
    </source>
</evidence>
<sequence>MRALLLQRFVVQKWSLIFAMALCLLLNFVHFSFVDSPSIGLVIVVISATLVENLYRGDRQVNWEVFVNSLPLSKKAQLQSDFLYCYGLITLLFLFIAPIYFSQPEASTDFLEHFAMYFAYISSAYFLICSQFYIQQLQEKEGMRTIRMLSATLLIILLNFVVHYYLSLVAGNLFTLVLPTIVSILISVLTFHKCLPFIYDKRNLLTIH</sequence>
<gene>
    <name evidence="2" type="ORF">U6C28_08605</name>
</gene>
<reference evidence="2 3" key="1">
    <citation type="submission" date="2023-12" db="EMBL/GenBank/DDBJ databases">
        <title>Genome comparison identifies genes involved in endophytic behavior of Lysinibacillus irui and provides insights into its role as a plant-growth promoting bacterium.</title>
        <authorList>
            <person name="Hilario S."/>
            <person name="Matos I."/>
            <person name="Goncalves M.F.M."/>
            <person name="Pardo C.A."/>
            <person name="Santos M.J."/>
        </authorList>
    </citation>
    <scope>NUCLEOTIDE SEQUENCE [LARGE SCALE GENOMIC DNA]</scope>
    <source>
        <strain evidence="2 3">B3</strain>
    </source>
</reference>
<proteinExistence type="predicted"/>
<comment type="caution">
    <text evidence="2">The sequence shown here is derived from an EMBL/GenBank/DDBJ whole genome shotgun (WGS) entry which is preliminary data.</text>
</comment>
<dbReference type="RefSeq" id="WP_322605958.1">
    <property type="nucleotide sequence ID" value="NZ_JAXLNX010000008.1"/>
</dbReference>
<feature type="transmembrane region" description="Helical" evidence="1">
    <location>
        <begin position="14"/>
        <end position="33"/>
    </location>
</feature>
<feature type="transmembrane region" description="Helical" evidence="1">
    <location>
        <begin position="82"/>
        <end position="102"/>
    </location>
</feature>
<dbReference type="EMBL" id="JAXUIA010000005">
    <property type="protein sequence ID" value="MEA0976346.1"/>
    <property type="molecule type" value="Genomic_DNA"/>
</dbReference>
<dbReference type="InterPro" id="IPR025699">
    <property type="entry name" value="ABC2_memb-like"/>
</dbReference>
<dbReference type="Proteomes" id="UP001289615">
    <property type="component" value="Unassembled WGS sequence"/>
</dbReference>
<keyword evidence="1" id="KW-1133">Transmembrane helix</keyword>
<dbReference type="Pfam" id="PF13346">
    <property type="entry name" value="ABC2_membrane_5"/>
    <property type="match status" value="1"/>
</dbReference>
<keyword evidence="1" id="KW-0812">Transmembrane</keyword>
<feature type="transmembrane region" description="Helical" evidence="1">
    <location>
        <begin position="39"/>
        <end position="55"/>
    </location>
</feature>
<accession>A0ABU5NK43</accession>
<organism evidence="2 3">
    <name type="scientific">Lysinibacillus irui</name>
    <dbReference type="NCBI Taxonomy" id="2998077"/>
    <lineage>
        <taxon>Bacteria</taxon>
        <taxon>Bacillati</taxon>
        <taxon>Bacillota</taxon>
        <taxon>Bacilli</taxon>
        <taxon>Bacillales</taxon>
        <taxon>Bacillaceae</taxon>
        <taxon>Lysinibacillus</taxon>
    </lineage>
</organism>